<evidence type="ECO:0000313" key="1">
    <source>
        <dbReference type="EMBL" id="OGD88972.1"/>
    </source>
</evidence>
<dbReference type="InterPro" id="IPR036412">
    <property type="entry name" value="HAD-like_sf"/>
</dbReference>
<dbReference type="Proteomes" id="UP000178577">
    <property type="component" value="Unassembled WGS sequence"/>
</dbReference>
<evidence type="ECO:0008006" key="3">
    <source>
        <dbReference type="Google" id="ProtNLM"/>
    </source>
</evidence>
<organism evidence="1 2">
    <name type="scientific">Candidatus Curtissbacteria bacterium RIFCSPHIGHO2_01_FULL_40_12</name>
    <dbReference type="NCBI Taxonomy" id="1797710"/>
    <lineage>
        <taxon>Bacteria</taxon>
        <taxon>Candidatus Curtissiibacteriota</taxon>
    </lineage>
</organism>
<dbReference type="AlphaFoldDB" id="A0A1F5GAQ9"/>
<dbReference type="SUPFAM" id="SSF56784">
    <property type="entry name" value="HAD-like"/>
    <property type="match status" value="1"/>
</dbReference>
<accession>A0A1F5GAQ9</accession>
<dbReference type="InterPro" id="IPR006439">
    <property type="entry name" value="HAD-SF_hydro_IA"/>
</dbReference>
<dbReference type="SFLD" id="SFLDG01129">
    <property type="entry name" value="C1.5:_HAD__Beta-PGM__Phosphata"/>
    <property type="match status" value="1"/>
</dbReference>
<dbReference type="CDD" id="cd02603">
    <property type="entry name" value="HAD_sEH-N_like"/>
    <property type="match status" value="1"/>
</dbReference>
<dbReference type="NCBIfam" id="TIGR01509">
    <property type="entry name" value="HAD-SF-IA-v3"/>
    <property type="match status" value="1"/>
</dbReference>
<dbReference type="PANTHER" id="PTHR43611">
    <property type="entry name" value="ALPHA-D-GLUCOSE 1-PHOSPHATE PHOSPHATASE"/>
    <property type="match status" value="1"/>
</dbReference>
<gene>
    <name evidence="1" type="ORF">A2693_00975</name>
</gene>
<dbReference type="PANTHER" id="PTHR43611:SF3">
    <property type="entry name" value="FLAVIN MONONUCLEOTIDE HYDROLASE 1, CHLOROPLATIC"/>
    <property type="match status" value="1"/>
</dbReference>
<proteinExistence type="predicted"/>
<name>A0A1F5GAQ9_9BACT</name>
<reference evidence="1 2" key="1">
    <citation type="journal article" date="2016" name="Nat. Commun.">
        <title>Thousands of microbial genomes shed light on interconnected biogeochemical processes in an aquifer system.</title>
        <authorList>
            <person name="Anantharaman K."/>
            <person name="Brown C.T."/>
            <person name="Hug L.A."/>
            <person name="Sharon I."/>
            <person name="Castelle C.J."/>
            <person name="Probst A.J."/>
            <person name="Thomas B.C."/>
            <person name="Singh A."/>
            <person name="Wilkins M.J."/>
            <person name="Karaoz U."/>
            <person name="Brodie E.L."/>
            <person name="Williams K.H."/>
            <person name="Hubbard S.S."/>
            <person name="Banfield J.F."/>
        </authorList>
    </citation>
    <scope>NUCLEOTIDE SEQUENCE [LARGE SCALE GENOMIC DNA]</scope>
</reference>
<protein>
    <recommendedName>
        <fullName evidence="3">HAD family hydrolase</fullName>
    </recommendedName>
</protein>
<dbReference type="InterPro" id="IPR023198">
    <property type="entry name" value="PGP-like_dom2"/>
</dbReference>
<comment type="caution">
    <text evidence="1">The sequence shown here is derived from an EMBL/GenBank/DDBJ whole genome shotgun (WGS) entry which is preliminary data.</text>
</comment>
<dbReference type="PRINTS" id="PR00413">
    <property type="entry name" value="HADHALOGNASE"/>
</dbReference>
<dbReference type="Gene3D" id="1.10.150.240">
    <property type="entry name" value="Putative phosphatase, domain 2"/>
    <property type="match status" value="1"/>
</dbReference>
<dbReference type="Gene3D" id="3.40.50.1000">
    <property type="entry name" value="HAD superfamily/HAD-like"/>
    <property type="match status" value="1"/>
</dbReference>
<evidence type="ECO:0000313" key="2">
    <source>
        <dbReference type="Proteomes" id="UP000178577"/>
    </source>
</evidence>
<sequence>MIKAIIFDLGGVLFTDGSEMFINAICKKYGLDREITREAITGEIGSQYRESKITRDEFWEMVREKLNIEDNADKLEQMWLNCYKLIEGTKEIILELSKKYKVYYLSDNVKERADWLNKRYGYLKWFAGGVFSHEAGVRKPNIRIYKLVLKKSSTKPKETIYIDDKLWCLKPARKIGIKTILFENPADLRSKLQRFLIN</sequence>
<dbReference type="SFLD" id="SFLDS00003">
    <property type="entry name" value="Haloacid_Dehalogenase"/>
    <property type="match status" value="1"/>
</dbReference>
<dbReference type="Pfam" id="PF13419">
    <property type="entry name" value="HAD_2"/>
    <property type="match status" value="1"/>
</dbReference>
<dbReference type="EMBL" id="MFAY01000022">
    <property type="protein sequence ID" value="OGD88972.1"/>
    <property type="molecule type" value="Genomic_DNA"/>
</dbReference>
<dbReference type="InterPro" id="IPR023214">
    <property type="entry name" value="HAD_sf"/>
</dbReference>
<dbReference type="InterPro" id="IPR041492">
    <property type="entry name" value="HAD_2"/>
</dbReference>